<accession>A0A6C0CLV1</accession>
<proteinExistence type="predicted"/>
<dbReference type="EMBL" id="MN739436">
    <property type="protein sequence ID" value="QHT04644.1"/>
    <property type="molecule type" value="Genomic_DNA"/>
</dbReference>
<protein>
    <submittedName>
        <fullName evidence="1">Uncharacterized protein</fullName>
    </submittedName>
</protein>
<name>A0A6C0CLV1_9ZZZZ</name>
<reference evidence="1" key="1">
    <citation type="journal article" date="2020" name="Nature">
        <title>Giant virus diversity and host interactions through global metagenomics.</title>
        <authorList>
            <person name="Schulz F."/>
            <person name="Roux S."/>
            <person name="Paez-Espino D."/>
            <person name="Jungbluth S."/>
            <person name="Walsh D.A."/>
            <person name="Denef V.J."/>
            <person name="McMahon K.D."/>
            <person name="Konstantinidis K.T."/>
            <person name="Eloe-Fadrosh E.A."/>
            <person name="Kyrpides N.C."/>
            <person name="Woyke T."/>
        </authorList>
    </citation>
    <scope>NUCLEOTIDE SEQUENCE</scope>
    <source>
        <strain evidence="1">GVMAG-M-3300021343-4</strain>
    </source>
</reference>
<evidence type="ECO:0000313" key="1">
    <source>
        <dbReference type="EMBL" id="QHT04644.1"/>
    </source>
</evidence>
<dbReference type="AlphaFoldDB" id="A0A6C0CLV1"/>
<sequence>MPKRNSFPQHFHIPSKHTYVICIAVHNPSEEYSQPNLLDRLRFTYYYVNNSGNVVLHQSPCDDVFTDYFHEDGTRRSESNKHYPPQHPDPEGYYIAALISYTVPTINYEGSYKIHYRKNEDDILEPTMENILKYYKTKSKYNIYTMEFPFDMGWSLDMPYEPMKIYFDYADPESNKYCILEFEYMDSRTTHTIFPSPRYTPVLLEDNLLNIPA</sequence>
<organism evidence="1">
    <name type="scientific">viral metagenome</name>
    <dbReference type="NCBI Taxonomy" id="1070528"/>
    <lineage>
        <taxon>unclassified sequences</taxon>
        <taxon>metagenomes</taxon>
        <taxon>organismal metagenomes</taxon>
    </lineage>
</organism>